<comment type="cofactor">
    <cofactor evidence="1">
        <name>Zn(2+)</name>
        <dbReference type="ChEBI" id="CHEBI:29105"/>
    </cofactor>
</comment>
<dbReference type="EMBL" id="BSNG01000001">
    <property type="protein sequence ID" value="GLQ08763.1"/>
    <property type="molecule type" value="Genomic_DNA"/>
</dbReference>
<evidence type="ECO:0000256" key="1">
    <source>
        <dbReference type="ARBA" id="ARBA00001947"/>
    </source>
</evidence>
<feature type="transmembrane region" description="Helical" evidence="7">
    <location>
        <begin position="170"/>
        <end position="193"/>
    </location>
</feature>
<evidence type="ECO:0000256" key="4">
    <source>
        <dbReference type="ARBA" id="ARBA00022692"/>
    </source>
</evidence>
<sequence length="202" mass="21082">MSFDLSLQQIIMRVLAMLVVTGQHGFALAGIAGLLGDKGPRYDGRLTGNPFTHLDLFGLLAAVASLCGWIRPMRIDAAELRQGRLGLVICVVASLAVVVAVGVLLLQLKPVAIALAPAAASNQITAWLQILAEMSVVFAVINLVPLPPFTGGHILAAVAPRLWALVEPRVTIIAIALVVLAAIDRGAVVGGVLRPLVRALTS</sequence>
<evidence type="ECO:0000256" key="6">
    <source>
        <dbReference type="ARBA" id="ARBA00023136"/>
    </source>
</evidence>
<evidence type="ECO:0000256" key="2">
    <source>
        <dbReference type="ARBA" id="ARBA00004141"/>
    </source>
</evidence>
<keyword evidence="6 7" id="KW-0472">Membrane</keyword>
<protein>
    <submittedName>
        <fullName evidence="9">Peptidase M50</fullName>
    </submittedName>
</protein>
<name>A0ABQ5UC46_9HYPH</name>
<comment type="caution">
    <text evidence="9">The sequence shown here is derived from an EMBL/GenBank/DDBJ whole genome shotgun (WGS) entry which is preliminary data.</text>
</comment>
<feature type="transmembrane region" description="Helical" evidence="7">
    <location>
        <begin position="126"/>
        <end position="149"/>
    </location>
</feature>
<evidence type="ECO:0000256" key="5">
    <source>
        <dbReference type="ARBA" id="ARBA00022989"/>
    </source>
</evidence>
<feature type="transmembrane region" description="Helical" evidence="7">
    <location>
        <begin position="12"/>
        <end position="36"/>
    </location>
</feature>
<dbReference type="PANTHER" id="PTHR35864:SF1">
    <property type="entry name" value="ZINC METALLOPROTEASE YWHC-RELATED"/>
    <property type="match status" value="1"/>
</dbReference>
<evidence type="ECO:0000256" key="7">
    <source>
        <dbReference type="SAM" id="Phobius"/>
    </source>
</evidence>
<dbReference type="Pfam" id="PF02163">
    <property type="entry name" value="Peptidase_M50"/>
    <property type="match status" value="1"/>
</dbReference>
<evidence type="ECO:0000259" key="8">
    <source>
        <dbReference type="Pfam" id="PF02163"/>
    </source>
</evidence>
<feature type="domain" description="Peptidase M50" evidence="8">
    <location>
        <begin position="107"/>
        <end position="171"/>
    </location>
</feature>
<feature type="transmembrane region" description="Helical" evidence="7">
    <location>
        <begin position="85"/>
        <end position="106"/>
    </location>
</feature>
<reference evidence="9" key="1">
    <citation type="journal article" date="2014" name="Int. J. Syst. Evol. Microbiol.">
        <title>Complete genome of a new Firmicutes species belonging to the dominant human colonic microbiota ('Ruminococcus bicirculans') reveals two chromosomes and a selective capacity to utilize plant glucans.</title>
        <authorList>
            <consortium name="NISC Comparative Sequencing Program"/>
            <person name="Wegmann U."/>
            <person name="Louis P."/>
            <person name="Goesmann A."/>
            <person name="Henrissat B."/>
            <person name="Duncan S.H."/>
            <person name="Flint H.J."/>
        </authorList>
    </citation>
    <scope>NUCLEOTIDE SEQUENCE</scope>
    <source>
        <strain evidence="9">NBRC 103855</strain>
    </source>
</reference>
<comment type="subcellular location">
    <subcellularLocation>
        <location evidence="2">Membrane</location>
        <topology evidence="2">Multi-pass membrane protein</topology>
    </subcellularLocation>
</comment>
<keyword evidence="4 7" id="KW-0812">Transmembrane</keyword>
<dbReference type="InterPro" id="IPR008915">
    <property type="entry name" value="Peptidase_M50"/>
</dbReference>
<comment type="similarity">
    <text evidence="3">Belongs to the peptidase M50B family.</text>
</comment>
<keyword evidence="5 7" id="KW-1133">Transmembrane helix</keyword>
<keyword evidence="10" id="KW-1185">Reference proteome</keyword>
<gene>
    <name evidence="9" type="ORF">GCM10007913_06950</name>
</gene>
<evidence type="ECO:0000256" key="3">
    <source>
        <dbReference type="ARBA" id="ARBA00007931"/>
    </source>
</evidence>
<accession>A0ABQ5UC46</accession>
<proteinExistence type="inferred from homology"/>
<reference evidence="9" key="2">
    <citation type="submission" date="2023-01" db="EMBL/GenBank/DDBJ databases">
        <title>Draft genome sequence of Devosia yakushimensis strain NBRC 103855.</title>
        <authorList>
            <person name="Sun Q."/>
            <person name="Mori K."/>
        </authorList>
    </citation>
    <scope>NUCLEOTIDE SEQUENCE</scope>
    <source>
        <strain evidence="9">NBRC 103855</strain>
    </source>
</reference>
<evidence type="ECO:0000313" key="10">
    <source>
        <dbReference type="Proteomes" id="UP001161406"/>
    </source>
</evidence>
<dbReference type="InterPro" id="IPR052348">
    <property type="entry name" value="Metallopeptidase_M50B"/>
</dbReference>
<evidence type="ECO:0000313" key="9">
    <source>
        <dbReference type="EMBL" id="GLQ08763.1"/>
    </source>
</evidence>
<dbReference type="RefSeq" id="WP_284387941.1">
    <property type="nucleotide sequence ID" value="NZ_BSNG01000001.1"/>
</dbReference>
<organism evidence="9 10">
    <name type="scientific">Devosia yakushimensis</name>
    <dbReference type="NCBI Taxonomy" id="470028"/>
    <lineage>
        <taxon>Bacteria</taxon>
        <taxon>Pseudomonadati</taxon>
        <taxon>Pseudomonadota</taxon>
        <taxon>Alphaproteobacteria</taxon>
        <taxon>Hyphomicrobiales</taxon>
        <taxon>Devosiaceae</taxon>
        <taxon>Devosia</taxon>
    </lineage>
</organism>
<dbReference type="Proteomes" id="UP001161406">
    <property type="component" value="Unassembled WGS sequence"/>
</dbReference>
<feature type="transmembrane region" description="Helical" evidence="7">
    <location>
        <begin position="56"/>
        <end position="73"/>
    </location>
</feature>
<dbReference type="PANTHER" id="PTHR35864">
    <property type="entry name" value="ZINC METALLOPROTEASE MJ0611-RELATED"/>
    <property type="match status" value="1"/>
</dbReference>